<dbReference type="InterPro" id="IPR011051">
    <property type="entry name" value="RmlC_Cupin_sf"/>
</dbReference>
<dbReference type="Proteomes" id="UP000006701">
    <property type="component" value="Unassembled WGS sequence"/>
</dbReference>
<dbReference type="KEGG" id="act:ACLA_087470"/>
<name>A1CUQ5_ASPCL</name>
<proteinExistence type="predicted"/>
<evidence type="ECO:0000259" key="2">
    <source>
        <dbReference type="Pfam" id="PF07883"/>
    </source>
</evidence>
<evidence type="ECO:0000313" key="4">
    <source>
        <dbReference type="Proteomes" id="UP000006701"/>
    </source>
</evidence>
<dbReference type="OrthoDB" id="1161823at2759"/>
<dbReference type="InterPro" id="IPR014710">
    <property type="entry name" value="RmlC-like_jellyroll"/>
</dbReference>
<keyword evidence="4" id="KW-1185">Reference proteome</keyword>
<sequence length="212" mass="23727">MNRGLRLLQRQFGPSCSVTHSNRSFITPSIFFRQYLQRGFHQSTAKMSNFDKFNGNTKNSPPKNEMVYLPGVMSPDRKFGVFRKVLHTGLYSQFVAMEVPVDGEIGDEIHTVDQTLIFTHGKGKAIVAGKEQEIKEGDVVIVPAGTQHQFLNIGNVPLEVVTIYAPAEHAPHSVHQTKAEGDEQEDKGEDEAPDWSRRSKAENERLGLVKLP</sequence>
<feature type="region of interest" description="Disordered" evidence="1">
    <location>
        <begin position="171"/>
        <end position="212"/>
    </location>
</feature>
<dbReference type="CDD" id="cd02223">
    <property type="entry name" value="cupin_Bh2720-like"/>
    <property type="match status" value="1"/>
</dbReference>
<dbReference type="PANTHER" id="PTHR43346:SF1">
    <property type="entry name" value="QUERCETIN 2,3-DIOXYGENASE-RELATED"/>
    <property type="match status" value="1"/>
</dbReference>
<dbReference type="PANTHER" id="PTHR43346">
    <property type="entry name" value="LIGAND BINDING DOMAIN PROTEIN, PUTATIVE (AFU_ORTHOLOGUE AFUA_6G14370)-RELATED"/>
    <property type="match status" value="1"/>
</dbReference>
<feature type="compositionally biased region" description="Acidic residues" evidence="1">
    <location>
        <begin position="182"/>
        <end position="193"/>
    </location>
</feature>
<gene>
    <name evidence="3" type="ORF">ACLA_087470</name>
</gene>
<evidence type="ECO:0000313" key="3">
    <source>
        <dbReference type="EMBL" id="EAW07042.1"/>
    </source>
</evidence>
<protein>
    <submittedName>
        <fullName evidence="3">AraC-like ligand binding domain protein, putative</fullName>
    </submittedName>
</protein>
<dbReference type="SUPFAM" id="SSF51182">
    <property type="entry name" value="RmlC-like cupins"/>
    <property type="match status" value="1"/>
</dbReference>
<evidence type="ECO:0000256" key="1">
    <source>
        <dbReference type="SAM" id="MobiDB-lite"/>
    </source>
</evidence>
<dbReference type="RefSeq" id="XP_001268468.1">
    <property type="nucleotide sequence ID" value="XM_001268467.1"/>
</dbReference>
<dbReference type="AlphaFoldDB" id="A1CUQ5"/>
<dbReference type="EMBL" id="DS027060">
    <property type="protein sequence ID" value="EAW07042.1"/>
    <property type="molecule type" value="Genomic_DNA"/>
</dbReference>
<dbReference type="VEuPathDB" id="FungiDB:ACLA_087470"/>
<dbReference type="eggNOG" id="ENOG502S2RN">
    <property type="taxonomic scope" value="Eukaryota"/>
</dbReference>
<dbReference type="GeneID" id="4699822"/>
<organism evidence="3 4">
    <name type="scientific">Aspergillus clavatus (strain ATCC 1007 / CBS 513.65 / DSM 816 / NCTC 3887 / NRRL 1 / QM 1276 / 107)</name>
    <dbReference type="NCBI Taxonomy" id="344612"/>
    <lineage>
        <taxon>Eukaryota</taxon>
        <taxon>Fungi</taxon>
        <taxon>Dikarya</taxon>
        <taxon>Ascomycota</taxon>
        <taxon>Pezizomycotina</taxon>
        <taxon>Eurotiomycetes</taxon>
        <taxon>Eurotiomycetidae</taxon>
        <taxon>Eurotiales</taxon>
        <taxon>Aspergillaceae</taxon>
        <taxon>Aspergillus</taxon>
        <taxon>Aspergillus subgen. Fumigati</taxon>
    </lineage>
</organism>
<dbReference type="HOGENOM" id="CLU_090569_0_0_1"/>
<accession>A1CUQ5</accession>
<dbReference type="InterPro" id="IPR052538">
    <property type="entry name" value="Flavonoid_dioxygenase-like"/>
</dbReference>
<dbReference type="Pfam" id="PF07883">
    <property type="entry name" value="Cupin_2"/>
    <property type="match status" value="1"/>
</dbReference>
<feature type="compositionally biased region" description="Basic and acidic residues" evidence="1">
    <location>
        <begin position="194"/>
        <end position="212"/>
    </location>
</feature>
<dbReference type="InterPro" id="IPR013096">
    <property type="entry name" value="Cupin_2"/>
</dbReference>
<reference evidence="3 4" key="1">
    <citation type="journal article" date="2008" name="PLoS Genet.">
        <title>Genomic islands in the pathogenic filamentous fungus Aspergillus fumigatus.</title>
        <authorList>
            <person name="Fedorova N.D."/>
            <person name="Khaldi N."/>
            <person name="Joardar V.S."/>
            <person name="Maiti R."/>
            <person name="Amedeo P."/>
            <person name="Anderson M.J."/>
            <person name="Crabtree J."/>
            <person name="Silva J.C."/>
            <person name="Badger J.H."/>
            <person name="Albarraq A."/>
            <person name="Angiuoli S."/>
            <person name="Bussey H."/>
            <person name="Bowyer P."/>
            <person name="Cotty P.J."/>
            <person name="Dyer P.S."/>
            <person name="Egan A."/>
            <person name="Galens K."/>
            <person name="Fraser-Liggett C.M."/>
            <person name="Haas B.J."/>
            <person name="Inman J.M."/>
            <person name="Kent R."/>
            <person name="Lemieux S."/>
            <person name="Malavazi I."/>
            <person name="Orvis J."/>
            <person name="Roemer T."/>
            <person name="Ronning C.M."/>
            <person name="Sundaram J.P."/>
            <person name="Sutton G."/>
            <person name="Turner G."/>
            <person name="Venter J.C."/>
            <person name="White O.R."/>
            <person name="Whitty B.R."/>
            <person name="Youngman P."/>
            <person name="Wolfe K.H."/>
            <person name="Goldman G.H."/>
            <person name="Wortman J.R."/>
            <person name="Jiang B."/>
            <person name="Denning D.W."/>
            <person name="Nierman W.C."/>
        </authorList>
    </citation>
    <scope>NUCLEOTIDE SEQUENCE [LARGE SCALE GENOMIC DNA]</scope>
    <source>
        <strain evidence="4">ATCC 1007 / CBS 513.65 / DSM 816 / NCTC 3887 / NRRL 1</strain>
    </source>
</reference>
<dbReference type="Gene3D" id="2.60.120.10">
    <property type="entry name" value="Jelly Rolls"/>
    <property type="match status" value="1"/>
</dbReference>
<feature type="domain" description="Cupin type-2" evidence="2">
    <location>
        <begin position="97"/>
        <end position="164"/>
    </location>
</feature>
<dbReference type="OMA" id="PKNEMVY"/>